<dbReference type="RefSeq" id="WP_099786770.1">
    <property type="nucleotide sequence ID" value="NZ_JBHLYV010000100.1"/>
</dbReference>
<dbReference type="EMBL" id="PDOC01000001">
    <property type="protein sequence ID" value="PIL46967.1"/>
    <property type="molecule type" value="Genomic_DNA"/>
</dbReference>
<gene>
    <name evidence="2" type="ORF">CR105_02125</name>
</gene>
<dbReference type="OrthoDB" id="8525674at2"/>
<dbReference type="Pfam" id="PF12146">
    <property type="entry name" value="Hydrolase_4"/>
    <property type="match status" value="1"/>
</dbReference>
<accession>A0A2G8TLN7</accession>
<dbReference type="Gene3D" id="3.40.50.1820">
    <property type="entry name" value="alpha/beta hydrolase"/>
    <property type="match status" value="1"/>
</dbReference>
<evidence type="ECO:0000259" key="1">
    <source>
        <dbReference type="Pfam" id="PF12146"/>
    </source>
</evidence>
<name>A0A2G8TLN7_9BURK</name>
<comment type="caution">
    <text evidence="2">The sequence shown here is derived from an EMBL/GenBank/DDBJ whole genome shotgun (WGS) entry which is preliminary data.</text>
</comment>
<dbReference type="AlphaFoldDB" id="A0A2G8TLN7"/>
<feature type="domain" description="Serine aminopeptidase S33" evidence="1">
    <location>
        <begin position="34"/>
        <end position="155"/>
    </location>
</feature>
<proteinExistence type="predicted"/>
<protein>
    <submittedName>
        <fullName evidence="2">Hydrolase 2, exosortase A system-associated</fullName>
    </submittedName>
</protein>
<organism evidence="2 3">
    <name type="scientific">Massilia eurypsychrophila</name>
    <dbReference type="NCBI Taxonomy" id="1485217"/>
    <lineage>
        <taxon>Bacteria</taxon>
        <taxon>Pseudomonadati</taxon>
        <taxon>Pseudomonadota</taxon>
        <taxon>Betaproteobacteria</taxon>
        <taxon>Burkholderiales</taxon>
        <taxon>Oxalobacteraceae</taxon>
        <taxon>Telluria group</taxon>
        <taxon>Massilia</taxon>
    </lineage>
</organism>
<sequence>MKPALPGASADPFFLESSPGQRFCLFHPPAPGPCRGAVLYVHPFADEMNKSRRVAALQARALAAAGFGVLQIDLYGCGDSSGDFSDARWDLWKQDLAAGHQWLSDRLGQPVSLLGLRLGALLALDYACACALPLAGLVLWQPVQNGAIFLKQFLRLLTAGEILSEDKESNKSAAGLSLRDTLIGGQMLEVGGYEIAPELGAAIDRLDAAHLAVTTCPVAWFEVVSALDRPESVAVTKLTARWRDQGVALQMHRAVVTAFWATQEIAEAPDLVAATTQVLLQNSHELSRTWA</sequence>
<dbReference type="Proteomes" id="UP000230390">
    <property type="component" value="Unassembled WGS sequence"/>
</dbReference>
<dbReference type="InterPro" id="IPR017532">
    <property type="entry name" value="Hydrolase-2_PEP"/>
</dbReference>
<dbReference type="SUPFAM" id="SSF53474">
    <property type="entry name" value="alpha/beta-Hydrolases"/>
    <property type="match status" value="1"/>
</dbReference>
<dbReference type="NCBIfam" id="TIGR03101">
    <property type="entry name" value="hydr2_PEP"/>
    <property type="match status" value="1"/>
</dbReference>
<evidence type="ECO:0000313" key="3">
    <source>
        <dbReference type="Proteomes" id="UP000230390"/>
    </source>
</evidence>
<keyword evidence="2" id="KW-0378">Hydrolase</keyword>
<dbReference type="InterPro" id="IPR022742">
    <property type="entry name" value="Hydrolase_4"/>
</dbReference>
<evidence type="ECO:0000313" key="2">
    <source>
        <dbReference type="EMBL" id="PIL46967.1"/>
    </source>
</evidence>
<dbReference type="InterPro" id="IPR029058">
    <property type="entry name" value="AB_hydrolase_fold"/>
</dbReference>
<dbReference type="GO" id="GO:0016787">
    <property type="term" value="F:hydrolase activity"/>
    <property type="evidence" value="ECO:0007669"/>
    <property type="project" value="UniProtKB-KW"/>
</dbReference>
<reference evidence="2 3" key="1">
    <citation type="submission" date="2017-10" db="EMBL/GenBank/DDBJ databases">
        <title>Massilia psychrophilum sp. nov., a novel purple-pigmented bacterium isolated from Tianshan glacier, Xinjiang Municipality, China.</title>
        <authorList>
            <person name="Wang H."/>
        </authorList>
    </citation>
    <scope>NUCLEOTIDE SEQUENCE [LARGE SCALE GENOMIC DNA]</scope>
    <source>
        <strain evidence="2 3">JCM 30074</strain>
    </source>
</reference>
<keyword evidence="3" id="KW-1185">Reference proteome</keyword>